<sequence>MNFKRLTSRSVMMAALGAAALTAGIGLANAQPGPPCPMGTCQGPGGPGGGPGDRGPGGPGRPGDRGPEGPGWPGGPGGPGDHGQHWGPPPPGLAWRGMDQGRFDHQPFSYNGSWVTPIFDPGYNAWGFWFFGIWIPL</sequence>
<organism evidence="3 4">
    <name type="scientific">Mycolicibacterium lutetiense</name>
    <dbReference type="NCBI Taxonomy" id="1641992"/>
    <lineage>
        <taxon>Bacteria</taxon>
        <taxon>Bacillati</taxon>
        <taxon>Actinomycetota</taxon>
        <taxon>Actinomycetes</taxon>
        <taxon>Mycobacteriales</taxon>
        <taxon>Mycobacteriaceae</taxon>
        <taxon>Mycolicibacterium</taxon>
    </lineage>
</organism>
<accession>A0ABS4ZT79</accession>
<evidence type="ECO:0000313" key="3">
    <source>
        <dbReference type="EMBL" id="MBP2452735.1"/>
    </source>
</evidence>
<feature type="compositionally biased region" description="Gly residues" evidence="1">
    <location>
        <begin position="42"/>
        <end position="61"/>
    </location>
</feature>
<comment type="caution">
    <text evidence="3">The sequence shown here is derived from an EMBL/GenBank/DDBJ whole genome shotgun (WGS) entry which is preliminary data.</text>
</comment>
<reference evidence="3 4" key="1">
    <citation type="submission" date="2021-03" db="EMBL/GenBank/DDBJ databases">
        <title>Sequencing the genomes of 1000 actinobacteria strains.</title>
        <authorList>
            <person name="Klenk H.-P."/>
        </authorList>
    </citation>
    <scope>NUCLEOTIDE SEQUENCE [LARGE SCALE GENOMIC DNA]</scope>
    <source>
        <strain evidence="3 4">DSM 46713</strain>
    </source>
</reference>
<keyword evidence="4" id="KW-1185">Reference proteome</keyword>
<evidence type="ECO:0000256" key="1">
    <source>
        <dbReference type="SAM" id="MobiDB-lite"/>
    </source>
</evidence>
<proteinExistence type="predicted"/>
<feature type="compositionally biased region" description="Gly residues" evidence="1">
    <location>
        <begin position="68"/>
        <end position="81"/>
    </location>
</feature>
<keyword evidence="2" id="KW-0732">Signal</keyword>
<evidence type="ECO:0008006" key="5">
    <source>
        <dbReference type="Google" id="ProtNLM"/>
    </source>
</evidence>
<feature type="signal peptide" evidence="2">
    <location>
        <begin position="1"/>
        <end position="30"/>
    </location>
</feature>
<protein>
    <recommendedName>
        <fullName evidence="5">Chitin-binding protein</fullName>
    </recommendedName>
</protein>
<name>A0ABS4ZT79_9MYCO</name>
<dbReference type="Proteomes" id="UP000694460">
    <property type="component" value="Unassembled WGS sequence"/>
</dbReference>
<evidence type="ECO:0000256" key="2">
    <source>
        <dbReference type="SAM" id="SignalP"/>
    </source>
</evidence>
<feature type="chain" id="PRO_5045600105" description="Chitin-binding protein" evidence="2">
    <location>
        <begin position="31"/>
        <end position="137"/>
    </location>
</feature>
<dbReference type="RefSeq" id="WP_209917031.1">
    <property type="nucleotide sequence ID" value="NZ_JAGIOP010000002.1"/>
</dbReference>
<gene>
    <name evidence="3" type="ORF">JOF57_002648</name>
</gene>
<evidence type="ECO:0000313" key="4">
    <source>
        <dbReference type="Proteomes" id="UP000694460"/>
    </source>
</evidence>
<dbReference type="EMBL" id="JAGIOP010000002">
    <property type="protein sequence ID" value="MBP2452735.1"/>
    <property type="molecule type" value="Genomic_DNA"/>
</dbReference>
<feature type="region of interest" description="Disordered" evidence="1">
    <location>
        <begin position="29"/>
        <end position="102"/>
    </location>
</feature>